<dbReference type="InterPro" id="IPR050514">
    <property type="entry name" value="WAP_four-disulfide_core"/>
</dbReference>
<dbReference type="GO" id="GO:0004867">
    <property type="term" value="F:serine-type endopeptidase inhibitor activity"/>
    <property type="evidence" value="ECO:0007669"/>
    <property type="project" value="TreeGrafter"/>
</dbReference>
<dbReference type="PRINTS" id="PR00003">
    <property type="entry name" value="4DISULPHCORE"/>
</dbReference>
<dbReference type="PANTHER" id="PTHR19441:SF95">
    <property type="entry name" value="PERLWAPIN ISOFORM X1"/>
    <property type="match status" value="1"/>
</dbReference>
<sequence length="172" mass="18699">MSSSTVRSLNLHKLLRKLLWKSSQDPGDCPTSWTGARMICPRPLQHLCSSDLECLGAQKCCFNGCRFTCANPQKAGRCPMFIGPKLCFDLCRNDGDCPRNMKCCQNGCISVCIEPIIVQKPGVCPREEPGLVGICVFIPGESCLTDDGCSSGLKCCRSECGKKCVKPVLGKM</sequence>
<reference evidence="2" key="1">
    <citation type="submission" date="2019-06" db="EMBL/GenBank/DDBJ databases">
        <authorList>
            <consortium name="Wellcome Sanger Institute Data Sharing"/>
        </authorList>
    </citation>
    <scope>NUCLEOTIDE SEQUENCE [LARGE SCALE GENOMIC DNA]</scope>
</reference>
<keyword evidence="3" id="KW-1185">Reference proteome</keyword>
<dbReference type="SMART" id="SM00217">
    <property type="entry name" value="WAP"/>
    <property type="match status" value="3"/>
</dbReference>
<accession>A0A672F8J6</accession>
<dbReference type="Proteomes" id="UP000472267">
    <property type="component" value="Chromosome 20"/>
</dbReference>
<dbReference type="Gene3D" id="4.10.75.10">
    <property type="entry name" value="Elafin-like"/>
    <property type="match status" value="3"/>
</dbReference>
<protein>
    <recommendedName>
        <fullName evidence="1">WAP domain-containing protein</fullName>
    </recommendedName>
</protein>
<dbReference type="AlphaFoldDB" id="A0A672F8J6"/>
<reference evidence="2" key="3">
    <citation type="submission" date="2025-09" db="UniProtKB">
        <authorList>
            <consortium name="Ensembl"/>
        </authorList>
    </citation>
    <scope>IDENTIFICATION</scope>
</reference>
<dbReference type="OMA" id="ARMICPR"/>
<dbReference type="SUPFAM" id="SSF57256">
    <property type="entry name" value="Elafin-like"/>
    <property type="match status" value="3"/>
</dbReference>
<name>A0A672F8J6_SALFA</name>
<feature type="domain" description="WAP" evidence="1">
    <location>
        <begin position="117"/>
        <end position="168"/>
    </location>
</feature>
<dbReference type="GO" id="GO:0005615">
    <property type="term" value="C:extracellular space"/>
    <property type="evidence" value="ECO:0007669"/>
    <property type="project" value="TreeGrafter"/>
</dbReference>
<dbReference type="PROSITE" id="PS51390">
    <property type="entry name" value="WAP"/>
    <property type="match status" value="3"/>
</dbReference>
<dbReference type="InterPro" id="IPR008197">
    <property type="entry name" value="WAP_dom"/>
</dbReference>
<feature type="domain" description="WAP" evidence="1">
    <location>
        <begin position="22"/>
        <end position="69"/>
    </location>
</feature>
<reference evidence="2" key="2">
    <citation type="submission" date="2025-08" db="UniProtKB">
        <authorList>
            <consortium name="Ensembl"/>
        </authorList>
    </citation>
    <scope>IDENTIFICATION</scope>
</reference>
<evidence type="ECO:0000313" key="3">
    <source>
        <dbReference type="Proteomes" id="UP000472267"/>
    </source>
</evidence>
<dbReference type="InterPro" id="IPR036645">
    <property type="entry name" value="Elafin-like_sf"/>
</dbReference>
<feature type="domain" description="WAP" evidence="1">
    <location>
        <begin position="71"/>
        <end position="116"/>
    </location>
</feature>
<proteinExistence type="predicted"/>
<dbReference type="Pfam" id="PF00095">
    <property type="entry name" value="WAP"/>
    <property type="match status" value="3"/>
</dbReference>
<evidence type="ECO:0000259" key="1">
    <source>
        <dbReference type="PROSITE" id="PS51390"/>
    </source>
</evidence>
<evidence type="ECO:0000313" key="2">
    <source>
        <dbReference type="Ensembl" id="ENSSFAP00005003156.1"/>
    </source>
</evidence>
<dbReference type="PANTHER" id="PTHR19441">
    <property type="entry name" value="WHEY ACDIC PROTEIN WAP"/>
    <property type="match status" value="1"/>
</dbReference>
<organism evidence="2 3">
    <name type="scientific">Salarias fasciatus</name>
    <name type="common">Jewelled blenny</name>
    <name type="synonym">Blennius fasciatus</name>
    <dbReference type="NCBI Taxonomy" id="181472"/>
    <lineage>
        <taxon>Eukaryota</taxon>
        <taxon>Metazoa</taxon>
        <taxon>Chordata</taxon>
        <taxon>Craniata</taxon>
        <taxon>Vertebrata</taxon>
        <taxon>Euteleostomi</taxon>
        <taxon>Actinopterygii</taxon>
        <taxon>Neopterygii</taxon>
        <taxon>Teleostei</taxon>
        <taxon>Neoteleostei</taxon>
        <taxon>Acanthomorphata</taxon>
        <taxon>Ovalentaria</taxon>
        <taxon>Blenniimorphae</taxon>
        <taxon>Blenniiformes</taxon>
        <taxon>Blennioidei</taxon>
        <taxon>Blenniidae</taxon>
        <taxon>Salariinae</taxon>
        <taxon>Salarias</taxon>
    </lineage>
</organism>
<dbReference type="Ensembl" id="ENSSFAT00005003397.1">
    <property type="protein sequence ID" value="ENSSFAP00005003156.1"/>
    <property type="gene ID" value="ENSSFAG00005002147.1"/>
</dbReference>